<keyword evidence="2" id="KW-1185">Reference proteome</keyword>
<dbReference type="AlphaFoldDB" id="A0A8H6CEK1"/>
<evidence type="ECO:0000313" key="1">
    <source>
        <dbReference type="EMBL" id="KAF6221771.1"/>
    </source>
</evidence>
<organism evidence="1 2">
    <name type="scientific">Letharia lupina</name>
    <dbReference type="NCBI Taxonomy" id="560253"/>
    <lineage>
        <taxon>Eukaryota</taxon>
        <taxon>Fungi</taxon>
        <taxon>Dikarya</taxon>
        <taxon>Ascomycota</taxon>
        <taxon>Pezizomycotina</taxon>
        <taxon>Lecanoromycetes</taxon>
        <taxon>OSLEUM clade</taxon>
        <taxon>Lecanoromycetidae</taxon>
        <taxon>Lecanorales</taxon>
        <taxon>Lecanorineae</taxon>
        <taxon>Parmeliaceae</taxon>
        <taxon>Letharia</taxon>
    </lineage>
</organism>
<name>A0A8H6CEK1_9LECA</name>
<comment type="caution">
    <text evidence="1">The sequence shown here is derived from an EMBL/GenBank/DDBJ whole genome shotgun (WGS) entry which is preliminary data.</text>
</comment>
<dbReference type="GeneID" id="59330153"/>
<protein>
    <submittedName>
        <fullName evidence="1">Uncharacterized protein</fullName>
    </submittedName>
</protein>
<accession>A0A8H6CEK1</accession>
<sequence>MPFSLRHADFRFDDGEELAPEWKSGNSWNLAKRRDVERQKQAQLDTQRISEPLRLLQLIVAAAATSPI</sequence>
<evidence type="ECO:0000313" key="2">
    <source>
        <dbReference type="Proteomes" id="UP000593566"/>
    </source>
</evidence>
<dbReference type="EMBL" id="JACCJB010000013">
    <property type="protein sequence ID" value="KAF6221771.1"/>
    <property type="molecule type" value="Genomic_DNA"/>
</dbReference>
<dbReference type="Proteomes" id="UP000593566">
    <property type="component" value="Unassembled WGS sequence"/>
</dbReference>
<gene>
    <name evidence="1" type="ORF">HO133_001739</name>
</gene>
<proteinExistence type="predicted"/>
<reference evidence="1 2" key="1">
    <citation type="journal article" date="2020" name="Genomics">
        <title>Complete, high-quality genomes from long-read metagenomic sequencing of two wolf lichen thalli reveals enigmatic genome architecture.</title>
        <authorList>
            <person name="McKenzie S.K."/>
            <person name="Walston R.F."/>
            <person name="Allen J.L."/>
        </authorList>
    </citation>
    <scope>NUCLEOTIDE SEQUENCE [LARGE SCALE GENOMIC DNA]</scope>
    <source>
        <strain evidence="1">WasteWater1</strain>
    </source>
</reference>
<dbReference type="RefSeq" id="XP_037151206.1">
    <property type="nucleotide sequence ID" value="XM_037292667.1"/>
</dbReference>